<dbReference type="CDD" id="cd01427">
    <property type="entry name" value="HAD_like"/>
    <property type="match status" value="1"/>
</dbReference>
<evidence type="ECO:0000313" key="2">
    <source>
        <dbReference type="Proteomes" id="UP000285201"/>
    </source>
</evidence>
<dbReference type="GO" id="GO:0016787">
    <property type="term" value="F:hydrolase activity"/>
    <property type="evidence" value="ECO:0007669"/>
    <property type="project" value="UniProtKB-KW"/>
</dbReference>
<dbReference type="InterPro" id="IPR036412">
    <property type="entry name" value="HAD-like_sf"/>
</dbReference>
<dbReference type="SUPFAM" id="SSF56784">
    <property type="entry name" value="HAD-like"/>
    <property type="match status" value="1"/>
</dbReference>
<sequence>MVDLKAFNKSKDFLICVDSDGCIMDTMDIKHFKCFGPCMVKEWGLEQWQDEILNRWNDINLYTMTRGINRFAGLSMALSEINEKYCRIEGIEEFVQWANNAKELSNASVKQMMEESENPIFNKALLWSLAVNQGINALKDYEKKPFEGAREGLSALNKKADIAVVSSANKEAVIEEWNRWGLSSDVDVLCCQDAGTKKECIAKLKKQNYKSGHILMVGDAVGDRQAAEINGVYFYPILVKHETESWNELVDIALDKFIGLDYADYETQKKREFEENLK</sequence>
<name>A0A415MCZ1_9FIRM</name>
<organism evidence="1 2">
    <name type="scientific">Lachnospira eligens</name>
    <dbReference type="NCBI Taxonomy" id="39485"/>
    <lineage>
        <taxon>Bacteria</taxon>
        <taxon>Bacillati</taxon>
        <taxon>Bacillota</taxon>
        <taxon>Clostridia</taxon>
        <taxon>Lachnospirales</taxon>
        <taxon>Lachnospiraceae</taxon>
        <taxon>Lachnospira</taxon>
    </lineage>
</organism>
<dbReference type="EMBL" id="QROY01000003">
    <property type="protein sequence ID" value="RHL70137.1"/>
    <property type="molecule type" value="Genomic_DNA"/>
</dbReference>
<protein>
    <submittedName>
        <fullName evidence="1">HAD family hydrolase</fullName>
    </submittedName>
</protein>
<dbReference type="Gene3D" id="1.10.150.240">
    <property type="entry name" value="Putative phosphatase, domain 2"/>
    <property type="match status" value="1"/>
</dbReference>
<dbReference type="Gene3D" id="3.40.50.1000">
    <property type="entry name" value="HAD superfamily/HAD-like"/>
    <property type="match status" value="1"/>
</dbReference>
<evidence type="ECO:0000313" key="1">
    <source>
        <dbReference type="EMBL" id="RHL70137.1"/>
    </source>
</evidence>
<dbReference type="InterPro" id="IPR023198">
    <property type="entry name" value="PGP-like_dom2"/>
</dbReference>
<dbReference type="AlphaFoldDB" id="A0A415MCZ1"/>
<dbReference type="InterPro" id="IPR023214">
    <property type="entry name" value="HAD_sf"/>
</dbReference>
<gene>
    <name evidence="1" type="ORF">DW007_03935</name>
</gene>
<reference evidence="1 2" key="1">
    <citation type="submission" date="2018-08" db="EMBL/GenBank/DDBJ databases">
        <title>A genome reference for cultivated species of the human gut microbiota.</title>
        <authorList>
            <person name="Zou Y."/>
            <person name="Xue W."/>
            <person name="Luo G."/>
        </authorList>
    </citation>
    <scope>NUCLEOTIDE SEQUENCE [LARGE SCALE GENOMIC DNA]</scope>
    <source>
        <strain evidence="1 2">AF36-7BH</strain>
    </source>
</reference>
<dbReference type="Pfam" id="PF13419">
    <property type="entry name" value="HAD_2"/>
    <property type="match status" value="1"/>
</dbReference>
<proteinExistence type="predicted"/>
<dbReference type="InterPro" id="IPR041492">
    <property type="entry name" value="HAD_2"/>
</dbReference>
<comment type="caution">
    <text evidence="1">The sequence shown here is derived from an EMBL/GenBank/DDBJ whole genome shotgun (WGS) entry which is preliminary data.</text>
</comment>
<accession>A0A415MCZ1</accession>
<dbReference type="Proteomes" id="UP000285201">
    <property type="component" value="Unassembled WGS sequence"/>
</dbReference>
<keyword evidence="1" id="KW-0378">Hydrolase</keyword>
<dbReference type="RefSeq" id="WP_118264656.1">
    <property type="nucleotide sequence ID" value="NZ_DAWEPM010000023.1"/>
</dbReference>